<sequence length="204" mass="23683">MSNWFENNPTKSIIAYTLTILVAAYASAYFILHENKERRHNAEKENLNIIIQTQRERINLLEYENDNLRNEIKAQTEILQSIPGTTKYYEEKIATLKKSIVDKDTSYQNIGNSINTKYIIESDLIDIGHAFVDNLTGTSIGINSISIDRDASGVINLPNRPEIKFSKILAGQRWQFNFEKRNFEIIILELNWVGNKYRVKIIER</sequence>
<accession>A0ABR7Y604</accession>
<keyword evidence="2" id="KW-1133">Transmembrane helix</keyword>
<feature type="transmembrane region" description="Helical" evidence="2">
    <location>
        <begin position="13"/>
        <end position="32"/>
    </location>
</feature>
<protein>
    <submittedName>
        <fullName evidence="3">Uncharacterized protein</fullName>
    </submittedName>
</protein>
<dbReference type="RefSeq" id="WP_190309863.1">
    <property type="nucleotide sequence ID" value="NZ_JACNYK010000003.1"/>
</dbReference>
<keyword evidence="2" id="KW-0472">Membrane</keyword>
<gene>
    <name evidence="3" type="ORF">H8B17_14160</name>
</gene>
<feature type="coiled-coil region" evidence="1">
    <location>
        <begin position="51"/>
        <end position="78"/>
    </location>
</feature>
<comment type="caution">
    <text evidence="3">The sequence shown here is derived from an EMBL/GenBank/DDBJ whole genome shotgun (WGS) entry which is preliminary data.</text>
</comment>
<evidence type="ECO:0000256" key="2">
    <source>
        <dbReference type="SAM" id="Phobius"/>
    </source>
</evidence>
<organism evidence="3 4">
    <name type="scientific">Sphingobacterium arenae</name>
    <dbReference type="NCBI Taxonomy" id="1280598"/>
    <lineage>
        <taxon>Bacteria</taxon>
        <taxon>Pseudomonadati</taxon>
        <taxon>Bacteroidota</taxon>
        <taxon>Sphingobacteriia</taxon>
        <taxon>Sphingobacteriales</taxon>
        <taxon>Sphingobacteriaceae</taxon>
        <taxon>Sphingobacterium</taxon>
    </lineage>
</organism>
<dbReference type="EMBL" id="JACNYK010000003">
    <property type="protein sequence ID" value="MBD1426729.1"/>
    <property type="molecule type" value="Genomic_DNA"/>
</dbReference>
<evidence type="ECO:0000313" key="4">
    <source>
        <dbReference type="Proteomes" id="UP000606494"/>
    </source>
</evidence>
<keyword evidence="4" id="KW-1185">Reference proteome</keyword>
<dbReference type="Proteomes" id="UP000606494">
    <property type="component" value="Unassembled WGS sequence"/>
</dbReference>
<evidence type="ECO:0000313" key="3">
    <source>
        <dbReference type="EMBL" id="MBD1426729.1"/>
    </source>
</evidence>
<keyword evidence="1" id="KW-0175">Coiled coil</keyword>
<keyword evidence="2" id="KW-0812">Transmembrane</keyword>
<reference evidence="3 4" key="1">
    <citation type="submission" date="2020-08" db="EMBL/GenBank/DDBJ databases">
        <title>Sphingobacterium sp. DN00404 isolated from aquaculture water.</title>
        <authorList>
            <person name="Zhang M."/>
        </authorList>
    </citation>
    <scope>NUCLEOTIDE SEQUENCE [LARGE SCALE GENOMIC DNA]</scope>
    <source>
        <strain evidence="3 4">KCTC 32294</strain>
    </source>
</reference>
<evidence type="ECO:0000256" key="1">
    <source>
        <dbReference type="SAM" id="Coils"/>
    </source>
</evidence>
<proteinExistence type="predicted"/>
<name>A0ABR7Y604_9SPHI</name>